<evidence type="ECO:0000256" key="5">
    <source>
        <dbReference type="ARBA" id="ARBA00023273"/>
    </source>
</evidence>
<dbReference type="Pfam" id="PF13864">
    <property type="entry name" value="Enkurin"/>
    <property type="match status" value="1"/>
</dbReference>
<evidence type="ECO:0000259" key="7">
    <source>
        <dbReference type="PROSITE" id="PS51665"/>
    </source>
</evidence>
<evidence type="ECO:0000313" key="9">
    <source>
        <dbReference type="Proteomes" id="UP000193642"/>
    </source>
</evidence>
<evidence type="ECO:0000256" key="3">
    <source>
        <dbReference type="ARBA" id="ARBA00022490"/>
    </source>
</evidence>
<keyword evidence="5" id="KW-0966">Cell projection</keyword>
<dbReference type="Proteomes" id="UP000193642">
    <property type="component" value="Unassembled WGS sequence"/>
</dbReference>
<feature type="region of interest" description="Disordered" evidence="6">
    <location>
        <begin position="1"/>
        <end position="34"/>
    </location>
</feature>
<evidence type="ECO:0000313" key="8">
    <source>
        <dbReference type="EMBL" id="ORY52403.1"/>
    </source>
</evidence>
<dbReference type="GO" id="GO:0005856">
    <property type="term" value="C:cytoskeleton"/>
    <property type="evidence" value="ECO:0007669"/>
    <property type="project" value="UniProtKB-SubCell"/>
</dbReference>
<comment type="subcellular location">
    <subcellularLocation>
        <location evidence="1">Cell projection</location>
        <location evidence="1">Cilium</location>
    </subcellularLocation>
    <subcellularLocation>
        <location evidence="2">Cytoplasm</location>
        <location evidence="2">Cytoskeleton</location>
    </subcellularLocation>
</comment>
<proteinExistence type="predicted"/>
<accession>A0A1Y2CZE5</accession>
<dbReference type="InterPro" id="IPR027012">
    <property type="entry name" value="Enkurin_dom"/>
</dbReference>
<dbReference type="OrthoDB" id="2123594at2759"/>
<dbReference type="PROSITE" id="PS51665">
    <property type="entry name" value="ENKURIN"/>
    <property type="match status" value="1"/>
</dbReference>
<evidence type="ECO:0000256" key="2">
    <source>
        <dbReference type="ARBA" id="ARBA00004245"/>
    </source>
</evidence>
<name>A0A1Y2CZE5_9FUNG</name>
<feature type="compositionally biased region" description="Polar residues" evidence="6">
    <location>
        <begin position="25"/>
        <end position="34"/>
    </location>
</feature>
<evidence type="ECO:0000256" key="1">
    <source>
        <dbReference type="ARBA" id="ARBA00004138"/>
    </source>
</evidence>
<keyword evidence="4" id="KW-0206">Cytoskeleton</keyword>
<dbReference type="PANTHER" id="PTHR21490">
    <property type="entry name" value="ENKURIN-RELATED"/>
    <property type="match status" value="1"/>
</dbReference>
<reference evidence="8 9" key="1">
    <citation type="submission" date="2016-07" db="EMBL/GenBank/DDBJ databases">
        <title>Pervasive Adenine N6-methylation of Active Genes in Fungi.</title>
        <authorList>
            <consortium name="DOE Joint Genome Institute"/>
            <person name="Mondo S.J."/>
            <person name="Dannebaum R.O."/>
            <person name="Kuo R.C."/>
            <person name="Labutti K."/>
            <person name="Haridas S."/>
            <person name="Kuo A."/>
            <person name="Salamov A."/>
            <person name="Ahrendt S.R."/>
            <person name="Lipzen A."/>
            <person name="Sullivan W."/>
            <person name="Andreopoulos W.B."/>
            <person name="Clum A."/>
            <person name="Lindquist E."/>
            <person name="Daum C."/>
            <person name="Ramamoorthy G.K."/>
            <person name="Gryganskyi A."/>
            <person name="Culley D."/>
            <person name="Magnuson J.K."/>
            <person name="James T.Y."/>
            <person name="O'Malley M.A."/>
            <person name="Stajich J.E."/>
            <person name="Spatafora J.W."/>
            <person name="Visel A."/>
            <person name="Grigoriev I.V."/>
        </authorList>
    </citation>
    <scope>NUCLEOTIDE SEQUENCE [LARGE SCALE GENOMIC DNA]</scope>
    <source>
        <strain evidence="8 9">JEL800</strain>
    </source>
</reference>
<sequence length="284" mass="31989">MGGASVDQQSDALQTGDQPIKITKSHPTPTDPFNESVYNLIPIEIIPPAKQKQYRSKFADQARKEYYTGLKNAASMGPAKVLVNGTDGFMKKGDGNKVKMQIQAINKEAYCPDKTVRKANVPKDTPVIIETSKKDFIKQNALENINSSAKKPLDNTPAYRFKPDYGKTPTYILKRRQSESEKGFSMQEMEDALMSTPEGKKQAQMMKEGLVPLPEDERTKILEGLKANWEKLNSDYQKLSLTVDTVPKIARKVNMEQQLKQLETHISKFSHSNILVNFNSAYKQ</sequence>
<organism evidence="8 9">
    <name type="scientific">Rhizoclosmatium globosum</name>
    <dbReference type="NCBI Taxonomy" id="329046"/>
    <lineage>
        <taxon>Eukaryota</taxon>
        <taxon>Fungi</taxon>
        <taxon>Fungi incertae sedis</taxon>
        <taxon>Chytridiomycota</taxon>
        <taxon>Chytridiomycota incertae sedis</taxon>
        <taxon>Chytridiomycetes</taxon>
        <taxon>Chytridiales</taxon>
        <taxon>Chytriomycetaceae</taxon>
        <taxon>Rhizoclosmatium</taxon>
    </lineage>
</organism>
<protein>
    <recommendedName>
        <fullName evidence="7">Enkurin domain-containing protein</fullName>
    </recommendedName>
</protein>
<keyword evidence="9" id="KW-1185">Reference proteome</keyword>
<dbReference type="EMBL" id="MCGO01000003">
    <property type="protein sequence ID" value="ORY52403.1"/>
    <property type="molecule type" value="Genomic_DNA"/>
</dbReference>
<feature type="domain" description="Enkurin" evidence="7">
    <location>
        <begin position="185"/>
        <end position="277"/>
    </location>
</feature>
<comment type="caution">
    <text evidence="8">The sequence shown here is derived from an EMBL/GenBank/DDBJ whole genome shotgun (WGS) entry which is preliminary data.</text>
</comment>
<dbReference type="STRING" id="329046.A0A1Y2CZE5"/>
<evidence type="ECO:0000256" key="4">
    <source>
        <dbReference type="ARBA" id="ARBA00023212"/>
    </source>
</evidence>
<feature type="compositionally biased region" description="Polar residues" evidence="6">
    <location>
        <begin position="1"/>
        <end position="17"/>
    </location>
</feature>
<dbReference type="GO" id="GO:0005516">
    <property type="term" value="F:calmodulin binding"/>
    <property type="evidence" value="ECO:0007669"/>
    <property type="project" value="TreeGrafter"/>
</dbReference>
<dbReference type="PANTHER" id="PTHR21490:SF0">
    <property type="entry name" value="ENKURIN"/>
    <property type="match status" value="1"/>
</dbReference>
<gene>
    <name evidence="8" type="ORF">BCR33DRAFT_711726</name>
</gene>
<dbReference type="InterPro" id="IPR052102">
    <property type="entry name" value="Enkurin_domain-protein"/>
</dbReference>
<keyword evidence="3" id="KW-0963">Cytoplasm</keyword>
<dbReference type="AlphaFoldDB" id="A0A1Y2CZE5"/>
<dbReference type="GO" id="GO:0005929">
    <property type="term" value="C:cilium"/>
    <property type="evidence" value="ECO:0007669"/>
    <property type="project" value="UniProtKB-SubCell"/>
</dbReference>
<evidence type="ECO:0000256" key="6">
    <source>
        <dbReference type="SAM" id="MobiDB-lite"/>
    </source>
</evidence>